<reference evidence="5 6" key="1">
    <citation type="submission" date="2018-05" db="EMBL/GenBank/DDBJ databases">
        <title>Evolution of GPA BGCs.</title>
        <authorList>
            <person name="Waglechner N."/>
            <person name="Wright G.D."/>
        </authorList>
    </citation>
    <scope>NUCLEOTIDE SEQUENCE [LARGE SCALE GENOMIC DNA]</scope>
    <source>
        <strain evidence="5 6">A82846</strain>
    </source>
</reference>
<feature type="region of interest" description="Disordered" evidence="3">
    <location>
        <begin position="178"/>
        <end position="250"/>
    </location>
</feature>
<dbReference type="GO" id="GO:0005509">
    <property type="term" value="F:calcium ion binding"/>
    <property type="evidence" value="ECO:0007669"/>
    <property type="project" value="InterPro"/>
</dbReference>
<gene>
    <name evidence="5" type="ORF">DMH04_34440</name>
</gene>
<evidence type="ECO:0000256" key="1">
    <source>
        <dbReference type="ARBA" id="ARBA00004613"/>
    </source>
</evidence>
<dbReference type="InterPro" id="IPR050557">
    <property type="entry name" value="RTX_toxin/Mannuronan_C5-epim"/>
</dbReference>
<feature type="signal peptide" evidence="4">
    <location>
        <begin position="1"/>
        <end position="32"/>
    </location>
</feature>
<feature type="compositionally biased region" description="Low complexity" evidence="3">
    <location>
        <begin position="192"/>
        <end position="203"/>
    </location>
</feature>
<dbReference type="AlphaFoldDB" id="A0A428Z0K0"/>
<evidence type="ECO:0000256" key="4">
    <source>
        <dbReference type="SAM" id="SignalP"/>
    </source>
</evidence>
<feature type="compositionally biased region" description="Acidic residues" evidence="3">
    <location>
        <begin position="204"/>
        <end position="222"/>
    </location>
</feature>
<dbReference type="InterPro" id="IPR011049">
    <property type="entry name" value="Serralysin-like_metalloprot_C"/>
</dbReference>
<dbReference type="EMBL" id="QHKI01000039">
    <property type="protein sequence ID" value="RSM77818.1"/>
    <property type="molecule type" value="Genomic_DNA"/>
</dbReference>
<dbReference type="Proteomes" id="UP000287547">
    <property type="component" value="Unassembled WGS sequence"/>
</dbReference>
<accession>A0A428Z0K0</accession>
<dbReference type="PANTHER" id="PTHR38340">
    <property type="entry name" value="S-LAYER PROTEIN"/>
    <property type="match status" value="1"/>
</dbReference>
<feature type="chain" id="PRO_5019342119" description="Calcium-binding protein" evidence="4">
    <location>
        <begin position="33"/>
        <end position="250"/>
    </location>
</feature>
<evidence type="ECO:0000256" key="2">
    <source>
        <dbReference type="ARBA" id="ARBA00022525"/>
    </source>
</evidence>
<proteinExistence type="predicted"/>
<comment type="subcellular location">
    <subcellularLocation>
        <location evidence="1">Secreted</location>
    </subcellularLocation>
</comment>
<comment type="caution">
    <text evidence="5">The sequence shown here is derived from an EMBL/GenBank/DDBJ whole genome shotgun (WGS) entry which is preliminary data.</text>
</comment>
<evidence type="ECO:0008006" key="7">
    <source>
        <dbReference type="Google" id="ProtNLM"/>
    </source>
</evidence>
<dbReference type="Pfam" id="PF00353">
    <property type="entry name" value="HemolysinCabind"/>
    <property type="match status" value="2"/>
</dbReference>
<evidence type="ECO:0000313" key="5">
    <source>
        <dbReference type="EMBL" id="RSM77818.1"/>
    </source>
</evidence>
<keyword evidence="2" id="KW-0964">Secreted</keyword>
<dbReference type="GO" id="GO:0005576">
    <property type="term" value="C:extracellular region"/>
    <property type="evidence" value="ECO:0007669"/>
    <property type="project" value="UniProtKB-SubCell"/>
</dbReference>
<dbReference type="Gene3D" id="2.150.10.10">
    <property type="entry name" value="Serralysin-like metalloprotease, C-terminal"/>
    <property type="match status" value="2"/>
</dbReference>
<dbReference type="PROSITE" id="PS00330">
    <property type="entry name" value="HEMOLYSIN_CALCIUM"/>
    <property type="match status" value="1"/>
</dbReference>
<feature type="region of interest" description="Disordered" evidence="3">
    <location>
        <begin position="110"/>
        <end position="134"/>
    </location>
</feature>
<protein>
    <recommendedName>
        <fullName evidence="7">Calcium-binding protein</fullName>
    </recommendedName>
</protein>
<dbReference type="PRINTS" id="PR00313">
    <property type="entry name" value="CABNDNGRPT"/>
</dbReference>
<dbReference type="InterPro" id="IPR018511">
    <property type="entry name" value="Hemolysin-typ_Ca-bd_CS"/>
</dbReference>
<feature type="compositionally biased region" description="Basic and acidic residues" evidence="3">
    <location>
        <begin position="110"/>
        <end position="122"/>
    </location>
</feature>
<evidence type="ECO:0000256" key="3">
    <source>
        <dbReference type="SAM" id="MobiDB-lite"/>
    </source>
</evidence>
<dbReference type="SUPFAM" id="SSF51120">
    <property type="entry name" value="beta-Roll"/>
    <property type="match status" value="2"/>
</dbReference>
<evidence type="ECO:0000313" key="6">
    <source>
        <dbReference type="Proteomes" id="UP000287547"/>
    </source>
</evidence>
<keyword evidence="4" id="KW-0732">Signal</keyword>
<name>A0A428Z0K0_KIBAR</name>
<dbReference type="PANTHER" id="PTHR38340:SF1">
    <property type="entry name" value="S-LAYER PROTEIN"/>
    <property type="match status" value="1"/>
</dbReference>
<dbReference type="InterPro" id="IPR001343">
    <property type="entry name" value="Hemolysn_Ca-bd"/>
</dbReference>
<organism evidence="5 6">
    <name type="scientific">Kibdelosporangium aridum</name>
    <dbReference type="NCBI Taxonomy" id="2030"/>
    <lineage>
        <taxon>Bacteria</taxon>
        <taxon>Bacillati</taxon>
        <taxon>Actinomycetota</taxon>
        <taxon>Actinomycetes</taxon>
        <taxon>Pseudonocardiales</taxon>
        <taxon>Pseudonocardiaceae</taxon>
        <taxon>Kibdelosporangium</taxon>
    </lineage>
</organism>
<sequence length="250" mass="25945">MKGSWERATLRLGTVAAVIAAQGLLSTSVANAAGGGTVLVDGSELRYTTAPDDNNRVEVTFAGGWYFVHDEVWMNPGQGCTYPNPNDRTRVRCNSTGVTWIKVYGSEGDDRITNSTETRSELHGGTGADKMRGGSGSDYLYGGDGNDNLHGHGGHDVLFAGHGNDILYGHRGNDQLYGGPGDDALSGQAGNDLLAGGEGADTLLGEDDDDTLYGNDGDDDLDGGAGTNKLDGGNGTDKCKNGPTIVNCEP</sequence>